<evidence type="ECO:0000256" key="1">
    <source>
        <dbReference type="SAM" id="MobiDB-lite"/>
    </source>
</evidence>
<dbReference type="GO" id="GO:0003676">
    <property type="term" value="F:nucleic acid binding"/>
    <property type="evidence" value="ECO:0007669"/>
    <property type="project" value="InterPro"/>
</dbReference>
<feature type="compositionally biased region" description="Polar residues" evidence="1">
    <location>
        <begin position="191"/>
        <end position="225"/>
    </location>
</feature>
<dbReference type="SUPFAM" id="SSF54928">
    <property type="entry name" value="RNA-binding domain, RBD"/>
    <property type="match status" value="1"/>
</dbReference>
<name>A0A1J3HKM3_NOCCA</name>
<organism evidence="2">
    <name type="scientific">Noccaea caerulescens</name>
    <name type="common">Alpine penny-cress</name>
    <name type="synonym">Thlaspi caerulescens</name>
    <dbReference type="NCBI Taxonomy" id="107243"/>
    <lineage>
        <taxon>Eukaryota</taxon>
        <taxon>Viridiplantae</taxon>
        <taxon>Streptophyta</taxon>
        <taxon>Embryophyta</taxon>
        <taxon>Tracheophyta</taxon>
        <taxon>Spermatophyta</taxon>
        <taxon>Magnoliopsida</taxon>
        <taxon>eudicotyledons</taxon>
        <taxon>Gunneridae</taxon>
        <taxon>Pentapetalae</taxon>
        <taxon>rosids</taxon>
        <taxon>malvids</taxon>
        <taxon>Brassicales</taxon>
        <taxon>Brassicaceae</taxon>
        <taxon>Coluteocarpeae</taxon>
        <taxon>Noccaea</taxon>
    </lineage>
</organism>
<dbReference type="InterPro" id="IPR035979">
    <property type="entry name" value="RBD_domain_sf"/>
</dbReference>
<protein>
    <submittedName>
        <fullName evidence="2">Uncharacterized protein</fullName>
    </submittedName>
</protein>
<dbReference type="AlphaFoldDB" id="A0A1J3HKM3"/>
<gene>
    <name evidence="2" type="ORF">LE_TR8857_c0_g1_i1_g.29706</name>
</gene>
<feature type="compositionally biased region" description="Basic residues" evidence="1">
    <location>
        <begin position="138"/>
        <end position="149"/>
    </location>
</feature>
<proteinExistence type="predicted"/>
<sequence>MFAARVRASLKPLLHGRHSSYLTRNCEIAANSKRLLLERFKYGERTLTSLRLSGNGAGIKLFHRSFHSSSHSQCCTSESDVVSEVKPQTSTLFSSLEDDFSSELGSVEKYGNQNMVVKLLTTALEPLEVDKEDLSQKTKGKKKKKKKKKPEQDSDTICKPKLLTEKPSLSWETSGKRKTEAHASSPARNGKGSNASSSSPDPGQKSKPQNITSSGFKAKNETSSKASKHPSSLAVIRISNLNSETTDSVIRTMCLKIGPLEGLARVNEDTADVLFRARNLNEADSILKELNEATVDHSQWRAEIVPEAGEASRDEMGMRVSSCFEDLEKQMTMQRILSKDLEVLLHLVTHLESHPMSRDKALEL</sequence>
<accession>A0A1J3HKM3</accession>
<dbReference type="EMBL" id="GEVL01010033">
    <property type="protein sequence ID" value="JAU67308.1"/>
    <property type="molecule type" value="Transcribed_RNA"/>
</dbReference>
<feature type="compositionally biased region" description="Basic and acidic residues" evidence="1">
    <location>
        <begin position="150"/>
        <end position="164"/>
    </location>
</feature>
<evidence type="ECO:0000313" key="2">
    <source>
        <dbReference type="EMBL" id="JAU67308.1"/>
    </source>
</evidence>
<feature type="region of interest" description="Disordered" evidence="1">
    <location>
        <begin position="133"/>
        <end position="231"/>
    </location>
</feature>
<reference evidence="2" key="1">
    <citation type="submission" date="2016-07" db="EMBL/GenBank/DDBJ databases">
        <title>De novo transcriptome assembly of four accessions of the metal hyperaccumulator plant Noccaea caerulescens.</title>
        <authorList>
            <person name="Blande D."/>
            <person name="Halimaa P."/>
            <person name="Tervahauta A.I."/>
            <person name="Aarts M.G."/>
            <person name="Karenlampi S.O."/>
        </authorList>
    </citation>
    <scope>NUCLEOTIDE SEQUENCE</scope>
</reference>